<keyword evidence="3" id="KW-1185">Reference proteome</keyword>
<dbReference type="InterPro" id="IPR045584">
    <property type="entry name" value="Pilin-like"/>
</dbReference>
<name>A0A4S4ATZ3_9RHOO</name>
<accession>A0A4S4ATZ3</accession>
<dbReference type="Proteomes" id="UP000307956">
    <property type="component" value="Unassembled WGS sequence"/>
</dbReference>
<evidence type="ECO:0000256" key="1">
    <source>
        <dbReference type="SAM" id="Phobius"/>
    </source>
</evidence>
<dbReference type="EMBL" id="SSOD01000004">
    <property type="protein sequence ID" value="THF62689.1"/>
    <property type="molecule type" value="Genomic_DNA"/>
</dbReference>
<dbReference type="AlphaFoldDB" id="A0A4S4ATZ3"/>
<organism evidence="2 3">
    <name type="scientific">Pseudothauera rhizosphaerae</name>
    <dbReference type="NCBI Taxonomy" id="2565932"/>
    <lineage>
        <taxon>Bacteria</taxon>
        <taxon>Pseudomonadati</taxon>
        <taxon>Pseudomonadota</taxon>
        <taxon>Betaproteobacteria</taxon>
        <taxon>Rhodocyclales</taxon>
        <taxon>Zoogloeaceae</taxon>
        <taxon>Pseudothauera</taxon>
    </lineage>
</organism>
<comment type="caution">
    <text evidence="2">The sequence shown here is derived from an EMBL/GenBank/DDBJ whole genome shotgun (WGS) entry which is preliminary data.</text>
</comment>
<keyword evidence="1" id="KW-0812">Transmembrane</keyword>
<keyword evidence="1" id="KW-0472">Membrane</keyword>
<gene>
    <name evidence="2" type="ORF">E6O51_06945</name>
</gene>
<dbReference type="NCBIfam" id="TIGR02532">
    <property type="entry name" value="IV_pilin_GFxxxE"/>
    <property type="match status" value="1"/>
</dbReference>
<evidence type="ECO:0000313" key="2">
    <source>
        <dbReference type="EMBL" id="THF62689.1"/>
    </source>
</evidence>
<dbReference type="InterPro" id="IPR012902">
    <property type="entry name" value="N_methyl_site"/>
</dbReference>
<protein>
    <submittedName>
        <fullName evidence="2">Prepilin-type N-terminal cleavage/methylation domain-containing protein</fullName>
    </submittedName>
</protein>
<keyword evidence="1" id="KW-1133">Transmembrane helix</keyword>
<dbReference type="SUPFAM" id="SSF54523">
    <property type="entry name" value="Pili subunits"/>
    <property type="match status" value="1"/>
</dbReference>
<sequence length="362" mass="37744">MAPATPRTKSWANGTAPAARSKRLITRATGHAAGLGPADTPVTPCTGGVRPPCFPLFPAASAMPRHAAVLPPSSALVQRGLTLGEMLVVIAIVAALASVAWGHYATLARTEADRLARVQLDQIARALRAFHADTGHWPGEGPFALAPSGGIESPNAGGGYDCTGIPSDGGLTARAGLPDIHLPGGSVDLEGWRDNWFAHPANLGQLFARPQLCTNHPLGRLMHWDAEAQRGWRGPYLDAAKLLRVDAGHDGTGLEQAPMQRNLPNVPAGAPLPPLPPCATAAAECAFRWRSVDSLSAGYDAGRDQFSALGRPVFYFRPTATTPARIAHAGADGRFGGFAVDAPCQPDLSAAHGADDLVFCLD</sequence>
<feature type="transmembrane region" description="Helical" evidence="1">
    <location>
        <begin position="86"/>
        <end position="104"/>
    </location>
</feature>
<dbReference type="OrthoDB" id="9180011at2"/>
<dbReference type="Gene3D" id="3.30.700.10">
    <property type="entry name" value="Glycoprotein, Type 4 Pilin"/>
    <property type="match status" value="1"/>
</dbReference>
<evidence type="ECO:0000313" key="3">
    <source>
        <dbReference type="Proteomes" id="UP000307956"/>
    </source>
</evidence>
<proteinExistence type="predicted"/>
<reference evidence="2 3" key="1">
    <citation type="submission" date="2019-04" db="EMBL/GenBank/DDBJ databases">
        <title>Azoarcus rhizosphaerae sp. nov. isolated from rhizosphere of Ficus religiosa.</title>
        <authorList>
            <person name="Lin S.-Y."/>
            <person name="Hameed A."/>
            <person name="Hsu Y.-H."/>
            <person name="Young C.-C."/>
        </authorList>
    </citation>
    <scope>NUCLEOTIDE SEQUENCE [LARGE SCALE GENOMIC DNA]</scope>
    <source>
        <strain evidence="2 3">CC-YHH848</strain>
    </source>
</reference>